<comment type="caution">
    <text evidence="12">The sequence shown here is derived from an EMBL/GenBank/DDBJ whole genome shotgun (WGS) entry which is preliminary data.</text>
</comment>
<gene>
    <name evidence="12" type="ORF">QBZ16_003053</name>
</gene>
<dbReference type="GO" id="GO:0010960">
    <property type="term" value="P:magnesium ion homeostasis"/>
    <property type="evidence" value="ECO:0007669"/>
    <property type="project" value="InterPro"/>
</dbReference>
<evidence type="ECO:0000256" key="9">
    <source>
        <dbReference type="SAM" id="Phobius"/>
    </source>
</evidence>
<protein>
    <submittedName>
        <fullName evidence="12">Uncharacterized protein</fullName>
    </submittedName>
</protein>
<organism evidence="12 13">
    <name type="scientific">Prototheca wickerhamii</name>
    <dbReference type="NCBI Taxonomy" id="3111"/>
    <lineage>
        <taxon>Eukaryota</taxon>
        <taxon>Viridiplantae</taxon>
        <taxon>Chlorophyta</taxon>
        <taxon>core chlorophytes</taxon>
        <taxon>Trebouxiophyceae</taxon>
        <taxon>Chlorellales</taxon>
        <taxon>Chlorellaceae</taxon>
        <taxon>Prototheca</taxon>
    </lineage>
</organism>
<evidence type="ECO:0000256" key="6">
    <source>
        <dbReference type="PROSITE-ProRule" id="PRU00703"/>
    </source>
</evidence>
<feature type="transmembrane region" description="Helical" evidence="9">
    <location>
        <begin position="121"/>
        <end position="139"/>
    </location>
</feature>
<evidence type="ECO:0000256" key="4">
    <source>
        <dbReference type="ARBA" id="ARBA00022989"/>
    </source>
</evidence>
<dbReference type="InterPro" id="IPR002550">
    <property type="entry name" value="CNNM"/>
</dbReference>
<keyword evidence="13" id="KW-1185">Reference proteome</keyword>
<dbReference type="Proteomes" id="UP001255856">
    <property type="component" value="Unassembled WGS sequence"/>
</dbReference>
<dbReference type="Gene3D" id="3.10.580.10">
    <property type="entry name" value="CBS-domain"/>
    <property type="match status" value="2"/>
</dbReference>
<evidence type="ECO:0000256" key="3">
    <source>
        <dbReference type="ARBA" id="ARBA00022737"/>
    </source>
</evidence>
<feature type="transmembrane region" description="Helical" evidence="9">
    <location>
        <begin position="151"/>
        <end position="174"/>
    </location>
</feature>
<dbReference type="GO" id="GO:0005737">
    <property type="term" value="C:cytoplasm"/>
    <property type="evidence" value="ECO:0007669"/>
    <property type="project" value="TreeGrafter"/>
</dbReference>
<accession>A0AAD9INM8</accession>
<evidence type="ECO:0000256" key="8">
    <source>
        <dbReference type="SAM" id="MobiDB-lite"/>
    </source>
</evidence>
<reference evidence="12" key="1">
    <citation type="submission" date="2021-01" db="EMBL/GenBank/DDBJ databases">
        <authorList>
            <person name="Eckstrom K.M.E."/>
        </authorList>
    </citation>
    <scope>NUCLEOTIDE SEQUENCE</scope>
    <source>
        <strain evidence="12">UVCC 0001</strain>
    </source>
</reference>
<keyword evidence="6" id="KW-0129">CBS domain</keyword>
<dbReference type="InterPro" id="IPR045095">
    <property type="entry name" value="ACDP"/>
</dbReference>
<evidence type="ECO:0000256" key="7">
    <source>
        <dbReference type="PROSITE-ProRule" id="PRU01193"/>
    </source>
</evidence>
<dbReference type="AlphaFoldDB" id="A0AAD9INM8"/>
<dbReference type="InterPro" id="IPR044751">
    <property type="entry name" value="Ion_transp-like_CBS"/>
</dbReference>
<name>A0AAD9INM8_PROWI</name>
<keyword evidence="3" id="KW-0677">Repeat</keyword>
<dbReference type="PROSITE" id="PS51371">
    <property type="entry name" value="CBS"/>
    <property type="match status" value="1"/>
</dbReference>
<keyword evidence="4 7" id="KW-1133">Transmembrane helix</keyword>
<dbReference type="Pfam" id="PF01595">
    <property type="entry name" value="CNNM"/>
    <property type="match status" value="1"/>
</dbReference>
<dbReference type="PANTHER" id="PTHR12064">
    <property type="entry name" value="METAL TRANSPORTER CNNM"/>
    <property type="match status" value="1"/>
</dbReference>
<dbReference type="InterPro" id="IPR000644">
    <property type="entry name" value="CBS_dom"/>
</dbReference>
<feature type="domain" description="CNNM transmembrane" evidence="11">
    <location>
        <begin position="32"/>
        <end position="216"/>
    </location>
</feature>
<feature type="region of interest" description="Disordered" evidence="8">
    <location>
        <begin position="524"/>
        <end position="571"/>
    </location>
</feature>
<evidence type="ECO:0000313" key="12">
    <source>
        <dbReference type="EMBL" id="KAK2079362.1"/>
    </source>
</evidence>
<dbReference type="GO" id="GO:0030026">
    <property type="term" value="P:intracellular manganese ion homeostasis"/>
    <property type="evidence" value="ECO:0007669"/>
    <property type="project" value="TreeGrafter"/>
</dbReference>
<evidence type="ECO:0000259" key="11">
    <source>
        <dbReference type="PROSITE" id="PS51846"/>
    </source>
</evidence>
<keyword evidence="2 7" id="KW-0812">Transmembrane</keyword>
<evidence type="ECO:0000256" key="1">
    <source>
        <dbReference type="ARBA" id="ARBA00004141"/>
    </source>
</evidence>
<dbReference type="GO" id="GO:0016020">
    <property type="term" value="C:membrane"/>
    <property type="evidence" value="ECO:0007669"/>
    <property type="project" value="UniProtKB-SubCell"/>
</dbReference>
<dbReference type="InterPro" id="IPR046342">
    <property type="entry name" value="CBS_dom_sf"/>
</dbReference>
<sequence length="571" mass="61009">MVEPSLLPRKLLLDATVWDGARLLLGDEEPLSSGMKTLYIFICIFLVVFSGMMAGLTLGLLSLDRIDLEVVKRSGTQREQWLVSRIEPVLARPHYLLATLLLCNSAAMEALPIFLDRLLNPLAAIVISVTAILVFGEIMPQAVCKKYGLQIGAYLSYMVRFLMLATGVVTWPIGKLLDWLLGEQSALFRRAQLKALVHIHAEPDEDGAVSVLTADEVQVIQGALDMATKTAESAMTPLSKVFAVSLDAAITEEMLRKIIERGHSRVPVYDGPNKANIVGVILVKELVLAEMESKKKVRDMNIREVPCLRADIPLYDVLKIFRTGKSHMACLTRITHALEGSVELAERDASAASLAGNSFSSLAAPLAGSREPSQSQAKAGADPGLWLTLRKPSGYAEPAAVPDIIGVITIEDVLEELLQQEIVDETDLYVDNLQTVRPNVLVSLQHLPPSLRRFLTRSLAQSQSPLSATRLRGSPSAAMARAGAGAAAAAAASRVPQAGGAPAAAVDSSVALAAVAGVIGAANDASAHGRDPSVHGRNARDAFRRDEEGAAGDERARLVGPVSNMSHVDGS</sequence>
<evidence type="ECO:0000259" key="10">
    <source>
        <dbReference type="PROSITE" id="PS51371"/>
    </source>
</evidence>
<dbReference type="EMBL" id="JASFZW010000003">
    <property type="protein sequence ID" value="KAK2079362.1"/>
    <property type="molecule type" value="Genomic_DNA"/>
</dbReference>
<feature type="domain" description="CBS" evidence="10">
    <location>
        <begin position="235"/>
        <end position="297"/>
    </location>
</feature>
<dbReference type="PANTHER" id="PTHR12064:SF97">
    <property type="entry name" value="METAL TRANSPORTER CNNM-5"/>
    <property type="match status" value="1"/>
</dbReference>
<dbReference type="CDD" id="cd04590">
    <property type="entry name" value="CBS_pair_CorC_HlyC_assoc"/>
    <property type="match status" value="1"/>
</dbReference>
<feature type="transmembrane region" description="Helical" evidence="9">
    <location>
        <begin position="38"/>
        <end position="63"/>
    </location>
</feature>
<evidence type="ECO:0000256" key="2">
    <source>
        <dbReference type="ARBA" id="ARBA00022692"/>
    </source>
</evidence>
<proteinExistence type="predicted"/>
<comment type="subcellular location">
    <subcellularLocation>
        <location evidence="1">Membrane</location>
        <topology evidence="1">Multi-pass membrane protein</topology>
    </subcellularLocation>
</comment>
<keyword evidence="5 7" id="KW-0472">Membrane</keyword>
<evidence type="ECO:0000256" key="5">
    <source>
        <dbReference type="ARBA" id="ARBA00023136"/>
    </source>
</evidence>
<evidence type="ECO:0000313" key="13">
    <source>
        <dbReference type="Proteomes" id="UP001255856"/>
    </source>
</evidence>
<dbReference type="Pfam" id="PF00571">
    <property type="entry name" value="CBS"/>
    <property type="match status" value="1"/>
</dbReference>
<dbReference type="SUPFAM" id="SSF54631">
    <property type="entry name" value="CBS-domain pair"/>
    <property type="match status" value="1"/>
</dbReference>
<dbReference type="PROSITE" id="PS51846">
    <property type="entry name" value="CNNM"/>
    <property type="match status" value="1"/>
</dbReference>
<feature type="compositionally biased region" description="Basic and acidic residues" evidence="8">
    <location>
        <begin position="527"/>
        <end position="557"/>
    </location>
</feature>